<reference evidence="2 3" key="1">
    <citation type="submission" date="2020-11" db="EMBL/GenBank/DDBJ databases">
        <title>Pseudonocardia abyssalis sp. nov. and Pseudonocardia oceani sp. nov., description and phylogenomic analysis of two novel actinomycetes isolated from the deep Southern Ocean.</title>
        <authorList>
            <person name="Parra J."/>
        </authorList>
    </citation>
    <scope>NUCLEOTIDE SEQUENCE [LARGE SCALE GENOMIC DNA]</scope>
    <source>
        <strain evidence="3">KRD185</strain>
    </source>
</reference>
<feature type="signal peptide" evidence="1">
    <location>
        <begin position="1"/>
        <end position="22"/>
    </location>
</feature>
<organism evidence="2 3">
    <name type="scientific">Pseudonocardia oceani</name>
    <dbReference type="NCBI Taxonomy" id="2792013"/>
    <lineage>
        <taxon>Bacteria</taxon>
        <taxon>Bacillati</taxon>
        <taxon>Actinomycetota</taxon>
        <taxon>Actinomycetes</taxon>
        <taxon>Pseudonocardiales</taxon>
        <taxon>Pseudonocardiaceae</taxon>
        <taxon>Pseudonocardia</taxon>
    </lineage>
</organism>
<dbReference type="RefSeq" id="WP_218589715.1">
    <property type="nucleotide sequence ID" value="NZ_JADQDE010000017.1"/>
</dbReference>
<evidence type="ECO:0000313" key="3">
    <source>
        <dbReference type="Proteomes" id="UP000694300"/>
    </source>
</evidence>
<evidence type="ECO:0000313" key="2">
    <source>
        <dbReference type="EMBL" id="MBW0128415.1"/>
    </source>
</evidence>
<protein>
    <recommendedName>
        <fullName evidence="4">Exo-alpha-sialidase</fullName>
    </recommendedName>
</protein>
<comment type="caution">
    <text evidence="2">The sequence shown here is derived from an EMBL/GenBank/DDBJ whole genome shotgun (WGS) entry which is preliminary data.</text>
</comment>
<name>A0ABS6U842_9PSEU</name>
<feature type="chain" id="PRO_5045678911" description="Exo-alpha-sialidase" evidence="1">
    <location>
        <begin position="23"/>
        <end position="176"/>
    </location>
</feature>
<dbReference type="Proteomes" id="UP000694300">
    <property type="component" value="Unassembled WGS sequence"/>
</dbReference>
<sequence length="176" mass="17694">MRSLLPPAILAGPAVSACSVHAGPAAPAAPAVLGHVHGLEQDPADGTVYVATHSGVLSVGAEGARRVGTGKQDIMGFTLAGPGSFYGSGHPGPNEPGPPQLGLIRSDDAVRKWQPLSLQGAADLHALSVSGQVVHGWDSVSGALLRSEDGGITWTSGAVADIADLDIDRAITTASW</sequence>
<accession>A0ABS6U842</accession>
<dbReference type="EMBL" id="JADQDF010000001">
    <property type="protein sequence ID" value="MBW0128415.1"/>
    <property type="molecule type" value="Genomic_DNA"/>
</dbReference>
<proteinExistence type="predicted"/>
<gene>
    <name evidence="2" type="ORF">I4I82_12020</name>
</gene>
<keyword evidence="3" id="KW-1185">Reference proteome</keyword>
<evidence type="ECO:0000256" key="1">
    <source>
        <dbReference type="SAM" id="SignalP"/>
    </source>
</evidence>
<dbReference type="PROSITE" id="PS51257">
    <property type="entry name" value="PROKAR_LIPOPROTEIN"/>
    <property type="match status" value="1"/>
</dbReference>
<keyword evidence="1" id="KW-0732">Signal</keyword>
<evidence type="ECO:0008006" key="4">
    <source>
        <dbReference type="Google" id="ProtNLM"/>
    </source>
</evidence>